<protein>
    <submittedName>
        <fullName evidence="2">Hemerythrin domain-containing protein</fullName>
    </submittedName>
</protein>
<evidence type="ECO:0000313" key="2">
    <source>
        <dbReference type="EMBL" id="MBZ5740771.1"/>
    </source>
</evidence>
<gene>
    <name evidence="2" type="ORF">K8U61_21555</name>
</gene>
<comment type="caution">
    <text evidence="2">The sequence shown here is derived from an EMBL/GenBank/DDBJ whole genome shotgun (WGS) entry which is preliminary data.</text>
</comment>
<keyword evidence="3" id="KW-1185">Reference proteome</keyword>
<dbReference type="Pfam" id="PF01814">
    <property type="entry name" value="Hemerythrin"/>
    <property type="match status" value="1"/>
</dbReference>
<feature type="domain" description="Hemerythrin-like" evidence="1">
    <location>
        <begin position="3"/>
        <end position="123"/>
    </location>
</feature>
<dbReference type="Proteomes" id="UP000780875">
    <property type="component" value="Unassembled WGS sequence"/>
</dbReference>
<sequence length="170" mass="19455">MDITDHILFQHHEQRRMFAILDDLRGEDPELVGAVWKRLANLLEVHAAAEEMYFYPRLLHIGTGAADADSVAEETEDAVKDHNEIRDAVAAAARHDVGTAPWWDAVIDARVANDDHMAEEERQDLADFRAHADLQTRHEIAVQFLTFKAQHYQGVQYPDQDPQEYVDRNS</sequence>
<dbReference type="EMBL" id="JAIQZJ010000017">
    <property type="protein sequence ID" value="MBZ5740771.1"/>
    <property type="molecule type" value="Genomic_DNA"/>
</dbReference>
<reference evidence="2 3" key="1">
    <citation type="submission" date="2021-09" db="EMBL/GenBank/DDBJ databases">
        <title>Whole genome sequence of Nocardioides sp. GBK3QG-3.</title>
        <authorList>
            <person name="Tuo L."/>
        </authorList>
    </citation>
    <scope>NUCLEOTIDE SEQUENCE [LARGE SCALE GENOMIC DNA]</scope>
    <source>
        <strain evidence="2 3">GBK3QG-3</strain>
    </source>
</reference>
<evidence type="ECO:0000259" key="1">
    <source>
        <dbReference type="Pfam" id="PF01814"/>
    </source>
</evidence>
<evidence type="ECO:0000313" key="3">
    <source>
        <dbReference type="Proteomes" id="UP000780875"/>
    </source>
</evidence>
<name>A0ABS7UIA8_9ACTN</name>
<organism evidence="2 3">
    <name type="scientific">Nocardioides mangrovi</name>
    <dbReference type="NCBI Taxonomy" id="2874580"/>
    <lineage>
        <taxon>Bacteria</taxon>
        <taxon>Bacillati</taxon>
        <taxon>Actinomycetota</taxon>
        <taxon>Actinomycetes</taxon>
        <taxon>Propionibacteriales</taxon>
        <taxon>Nocardioidaceae</taxon>
        <taxon>Nocardioides</taxon>
    </lineage>
</organism>
<accession>A0ABS7UIA8</accession>
<proteinExistence type="predicted"/>
<dbReference type="RefSeq" id="WP_224125130.1">
    <property type="nucleotide sequence ID" value="NZ_JAIQZJ010000017.1"/>
</dbReference>
<dbReference type="InterPro" id="IPR012312">
    <property type="entry name" value="Hemerythrin-like"/>
</dbReference>